<dbReference type="Proteomes" id="UP001066276">
    <property type="component" value="Chromosome 5"/>
</dbReference>
<keyword evidence="3" id="KW-1185">Reference proteome</keyword>
<reference evidence="2" key="1">
    <citation type="journal article" date="2022" name="bioRxiv">
        <title>Sequencing and chromosome-scale assembly of the giantPleurodeles waltlgenome.</title>
        <authorList>
            <person name="Brown T."/>
            <person name="Elewa A."/>
            <person name="Iarovenko S."/>
            <person name="Subramanian E."/>
            <person name="Araus A.J."/>
            <person name="Petzold A."/>
            <person name="Susuki M."/>
            <person name="Suzuki K.-i.T."/>
            <person name="Hayashi T."/>
            <person name="Toyoda A."/>
            <person name="Oliveira C."/>
            <person name="Osipova E."/>
            <person name="Leigh N.D."/>
            <person name="Simon A."/>
            <person name="Yun M.H."/>
        </authorList>
    </citation>
    <scope>NUCLEOTIDE SEQUENCE</scope>
    <source>
        <strain evidence="2">20211129_DDA</strain>
        <tissue evidence="2">Liver</tissue>
    </source>
</reference>
<protein>
    <submittedName>
        <fullName evidence="2">Uncharacterized protein</fullName>
    </submittedName>
</protein>
<feature type="compositionally biased region" description="Polar residues" evidence="1">
    <location>
        <begin position="154"/>
        <end position="169"/>
    </location>
</feature>
<dbReference type="AlphaFoldDB" id="A0AAV7RLK3"/>
<gene>
    <name evidence="2" type="ORF">NDU88_004523</name>
</gene>
<name>A0AAV7RLK3_PLEWA</name>
<organism evidence="2 3">
    <name type="scientific">Pleurodeles waltl</name>
    <name type="common">Iberian ribbed newt</name>
    <dbReference type="NCBI Taxonomy" id="8319"/>
    <lineage>
        <taxon>Eukaryota</taxon>
        <taxon>Metazoa</taxon>
        <taxon>Chordata</taxon>
        <taxon>Craniata</taxon>
        <taxon>Vertebrata</taxon>
        <taxon>Euteleostomi</taxon>
        <taxon>Amphibia</taxon>
        <taxon>Batrachia</taxon>
        <taxon>Caudata</taxon>
        <taxon>Salamandroidea</taxon>
        <taxon>Salamandridae</taxon>
        <taxon>Pleurodelinae</taxon>
        <taxon>Pleurodeles</taxon>
    </lineage>
</organism>
<evidence type="ECO:0000256" key="1">
    <source>
        <dbReference type="SAM" id="MobiDB-lite"/>
    </source>
</evidence>
<dbReference type="EMBL" id="JANPWB010000009">
    <property type="protein sequence ID" value="KAJ1151743.1"/>
    <property type="molecule type" value="Genomic_DNA"/>
</dbReference>
<evidence type="ECO:0000313" key="3">
    <source>
        <dbReference type="Proteomes" id="UP001066276"/>
    </source>
</evidence>
<accession>A0AAV7RLK3</accession>
<sequence length="176" mass="18931">MASTASPLAAGAVTQLGPSRGAVLTVVFATGVSAPRRRAGRLALGEYEVPAPCFLAPIMSKSGERSAVGTYLVLEQERLETYRVPQLKEFKCPFKGLTGKEELKKVLRAWLVARKASEHTEDDNDVVEEDEQNLHLGWLEEPASPVRWEANWNGGRTTPKAGSSVSSPGLSRGAGD</sequence>
<comment type="caution">
    <text evidence="2">The sequence shown here is derived from an EMBL/GenBank/DDBJ whole genome shotgun (WGS) entry which is preliminary data.</text>
</comment>
<proteinExistence type="predicted"/>
<feature type="region of interest" description="Disordered" evidence="1">
    <location>
        <begin position="149"/>
        <end position="176"/>
    </location>
</feature>
<evidence type="ECO:0000313" key="2">
    <source>
        <dbReference type="EMBL" id="KAJ1151743.1"/>
    </source>
</evidence>